<sequence>MALNIKDPRVHDMVKQITAITGQSQAAAVESAVEQRLRELLAEDKAARILAIGRDIARRLTPEQSARMRDHAAELYDEETGLPR</sequence>
<gene>
    <name evidence="3" type="ORF">HF999_21380</name>
</gene>
<keyword evidence="1" id="KW-1277">Toxin-antitoxin system</keyword>
<name>A0A846X5X6_9ACTN</name>
<dbReference type="InterPro" id="IPR011660">
    <property type="entry name" value="VapB-like"/>
</dbReference>
<dbReference type="Proteomes" id="UP000582646">
    <property type="component" value="Unassembled WGS sequence"/>
</dbReference>
<reference evidence="3 4" key="1">
    <citation type="submission" date="2020-04" db="EMBL/GenBank/DDBJ databases">
        <title>MicrobeNet Type strains.</title>
        <authorList>
            <person name="Nicholson A.C."/>
        </authorList>
    </citation>
    <scope>NUCLEOTIDE SEQUENCE [LARGE SCALE GENOMIC DNA]</scope>
    <source>
        <strain evidence="3 4">DSM 44113</strain>
    </source>
</reference>
<feature type="region of interest" description="Disordered" evidence="2">
    <location>
        <begin position="63"/>
        <end position="84"/>
    </location>
</feature>
<proteinExistence type="predicted"/>
<dbReference type="AlphaFoldDB" id="A0A846X5X6"/>
<protein>
    <submittedName>
        <fullName evidence="3">Type II toxin-antitoxin system VapB family antitoxin</fullName>
    </submittedName>
</protein>
<evidence type="ECO:0000256" key="1">
    <source>
        <dbReference type="ARBA" id="ARBA00022649"/>
    </source>
</evidence>
<organism evidence="3 4">
    <name type="scientific">Tsukamurella spumae</name>
    <dbReference type="NCBI Taxonomy" id="44753"/>
    <lineage>
        <taxon>Bacteria</taxon>
        <taxon>Bacillati</taxon>
        <taxon>Actinomycetota</taxon>
        <taxon>Actinomycetes</taxon>
        <taxon>Mycobacteriales</taxon>
        <taxon>Tsukamurellaceae</taxon>
        <taxon>Tsukamurella</taxon>
    </lineage>
</organism>
<feature type="compositionally biased region" description="Basic and acidic residues" evidence="2">
    <location>
        <begin position="63"/>
        <end position="74"/>
    </location>
</feature>
<comment type="caution">
    <text evidence="3">The sequence shown here is derived from an EMBL/GenBank/DDBJ whole genome shotgun (WGS) entry which is preliminary data.</text>
</comment>
<dbReference type="RefSeq" id="WP_168547801.1">
    <property type="nucleotide sequence ID" value="NZ_BAAAKS010000032.1"/>
</dbReference>
<dbReference type="EMBL" id="JAAXOQ010000049">
    <property type="protein sequence ID" value="NKY20908.1"/>
    <property type="molecule type" value="Genomic_DNA"/>
</dbReference>
<feature type="compositionally biased region" description="Acidic residues" evidence="2">
    <location>
        <begin position="75"/>
        <end position="84"/>
    </location>
</feature>
<accession>A0A846X5X6</accession>
<evidence type="ECO:0000256" key="2">
    <source>
        <dbReference type="SAM" id="MobiDB-lite"/>
    </source>
</evidence>
<keyword evidence="4" id="KW-1185">Reference proteome</keyword>
<evidence type="ECO:0000313" key="3">
    <source>
        <dbReference type="EMBL" id="NKY20908.1"/>
    </source>
</evidence>
<dbReference type="Pfam" id="PF07704">
    <property type="entry name" value="PSK_trans_fac"/>
    <property type="match status" value="1"/>
</dbReference>
<evidence type="ECO:0000313" key="4">
    <source>
        <dbReference type="Proteomes" id="UP000582646"/>
    </source>
</evidence>